<dbReference type="InterPro" id="IPR020846">
    <property type="entry name" value="MFS_dom"/>
</dbReference>
<feature type="transmembrane region" description="Helical" evidence="6">
    <location>
        <begin position="96"/>
        <end position="117"/>
    </location>
</feature>
<feature type="domain" description="Major facilitator superfamily (MFS) profile" evidence="7">
    <location>
        <begin position="109"/>
        <end position="549"/>
    </location>
</feature>
<feature type="transmembrane region" description="Helical" evidence="6">
    <location>
        <begin position="406"/>
        <end position="426"/>
    </location>
</feature>
<dbReference type="PANTHER" id="PTHR23507:SF1">
    <property type="entry name" value="FI18259P1-RELATED"/>
    <property type="match status" value="1"/>
</dbReference>
<feature type="compositionally biased region" description="Pro residues" evidence="5">
    <location>
        <begin position="70"/>
        <end position="79"/>
    </location>
</feature>
<feature type="region of interest" description="Disordered" evidence="5">
    <location>
        <begin position="1"/>
        <end position="87"/>
    </location>
</feature>
<evidence type="ECO:0000256" key="4">
    <source>
        <dbReference type="ARBA" id="ARBA00023136"/>
    </source>
</evidence>
<organism evidence="8 9">
    <name type="scientific">Batillaria attramentaria</name>
    <dbReference type="NCBI Taxonomy" id="370345"/>
    <lineage>
        <taxon>Eukaryota</taxon>
        <taxon>Metazoa</taxon>
        <taxon>Spiralia</taxon>
        <taxon>Lophotrochozoa</taxon>
        <taxon>Mollusca</taxon>
        <taxon>Gastropoda</taxon>
        <taxon>Caenogastropoda</taxon>
        <taxon>Sorbeoconcha</taxon>
        <taxon>Cerithioidea</taxon>
        <taxon>Batillariidae</taxon>
        <taxon>Batillaria</taxon>
    </lineage>
</organism>
<dbReference type="AlphaFoldDB" id="A0ABD0KJ74"/>
<evidence type="ECO:0000256" key="2">
    <source>
        <dbReference type="ARBA" id="ARBA00022692"/>
    </source>
</evidence>
<sequence>MDRDERRPLLPQADSGHDSVQNVVGEPTPWYSIPPPDPPPAYCDNSKPGTDPAEITTNHSAIGNPTHSYPVPPPLPPVTAGPDPDPEGVGRRPLPLGFPVLTARVMSAVVLVLYMAASIGSTPLQAQYVYVRLEPHYINISDSSVDTGACTANYSDPRVQALAELQVTCSVKHDEGAVAEVLLYFSLANTGPMVLTTILLGAYSDVIGRKLLFLLPTAAGLVEFVVTAVIVKLELSLDYFYLLQAVEGFSGSFCALLLATFAYTADLTPPAKSRTFAITILECCLALAGAGASVGYLILYVSYFFAALLLAMLMGVAVAIVIFVLPETIQTRLEIQGQQVPSRNPLKYVRHIFGFYLSGSSRRRVQFLLALTILCLSLLCFIGRVGVETLYQLNAPFCFNSAQIGVYGAVSVGVRALGSLAAVHVLQNFMSDPAIAAVTLLSGVAANVIEGLAGTTLVLYMSTVAGAISNAAVPVTRAILSKMAGASKQGALFASVAVMESLCSLASNSMFNSLYQATVGSMRGAVFLYIAGIVVLCFLLVLVFMRVTAGGSLLPDEQTTEHVQQTSDRKEQDVH</sequence>
<reference evidence="8 9" key="1">
    <citation type="journal article" date="2023" name="Sci. Data">
        <title>Genome assembly of the Korean intertidal mud-creeper Batillaria attramentaria.</title>
        <authorList>
            <person name="Patra A.K."/>
            <person name="Ho P.T."/>
            <person name="Jun S."/>
            <person name="Lee S.J."/>
            <person name="Kim Y."/>
            <person name="Won Y.J."/>
        </authorList>
    </citation>
    <scope>NUCLEOTIDE SEQUENCE [LARGE SCALE GENOMIC DNA]</scope>
    <source>
        <strain evidence="8">Wonlab-2016</strain>
    </source>
</reference>
<feature type="transmembrane region" description="Helical" evidence="6">
    <location>
        <begin position="526"/>
        <end position="545"/>
    </location>
</feature>
<feature type="compositionally biased region" description="Pro residues" evidence="5">
    <location>
        <begin position="32"/>
        <end position="41"/>
    </location>
</feature>
<dbReference type="EMBL" id="JACVVK020000169">
    <property type="protein sequence ID" value="KAK7487141.1"/>
    <property type="molecule type" value="Genomic_DNA"/>
</dbReference>
<dbReference type="GO" id="GO:0016020">
    <property type="term" value="C:membrane"/>
    <property type="evidence" value="ECO:0007669"/>
    <property type="project" value="UniProtKB-SubCell"/>
</dbReference>
<evidence type="ECO:0000256" key="5">
    <source>
        <dbReference type="SAM" id="MobiDB-lite"/>
    </source>
</evidence>
<evidence type="ECO:0000313" key="8">
    <source>
        <dbReference type="EMBL" id="KAK7487141.1"/>
    </source>
</evidence>
<gene>
    <name evidence="8" type="ORF">BaRGS_00021636</name>
</gene>
<comment type="subcellular location">
    <subcellularLocation>
        <location evidence="1">Membrane</location>
        <topology evidence="1">Multi-pass membrane protein</topology>
    </subcellularLocation>
</comment>
<protein>
    <recommendedName>
        <fullName evidence="7">Major facilitator superfamily (MFS) profile domain-containing protein</fullName>
    </recommendedName>
</protein>
<feature type="transmembrane region" description="Helical" evidence="6">
    <location>
        <begin position="433"/>
        <end position="453"/>
    </location>
</feature>
<keyword evidence="4 6" id="KW-0472">Membrane</keyword>
<feature type="transmembrane region" description="Helical" evidence="6">
    <location>
        <begin position="275"/>
        <end position="298"/>
    </location>
</feature>
<feature type="transmembrane region" description="Helical" evidence="6">
    <location>
        <begin position="492"/>
        <end position="514"/>
    </location>
</feature>
<dbReference type="Proteomes" id="UP001519460">
    <property type="component" value="Unassembled WGS sequence"/>
</dbReference>
<feature type="transmembrane region" description="Helical" evidence="6">
    <location>
        <begin position="239"/>
        <end position="263"/>
    </location>
</feature>
<dbReference type="PANTHER" id="PTHR23507">
    <property type="entry name" value="ZGC:174356"/>
    <property type="match status" value="1"/>
</dbReference>
<dbReference type="Gene3D" id="1.20.1250.20">
    <property type="entry name" value="MFS general substrate transporter like domains"/>
    <property type="match status" value="1"/>
</dbReference>
<evidence type="ECO:0000313" key="9">
    <source>
        <dbReference type="Proteomes" id="UP001519460"/>
    </source>
</evidence>
<dbReference type="InterPro" id="IPR036259">
    <property type="entry name" value="MFS_trans_sf"/>
</dbReference>
<keyword evidence="9" id="KW-1185">Reference proteome</keyword>
<keyword evidence="3 6" id="KW-1133">Transmembrane helix</keyword>
<dbReference type="PROSITE" id="PS00216">
    <property type="entry name" value="SUGAR_TRANSPORT_1"/>
    <property type="match status" value="1"/>
</dbReference>
<keyword evidence="2 6" id="KW-0812">Transmembrane</keyword>
<feature type="transmembrane region" description="Helical" evidence="6">
    <location>
        <begin position="211"/>
        <end position="233"/>
    </location>
</feature>
<name>A0ABD0KJ74_9CAEN</name>
<feature type="transmembrane region" description="Helical" evidence="6">
    <location>
        <begin position="367"/>
        <end position="386"/>
    </location>
</feature>
<dbReference type="InterPro" id="IPR005829">
    <property type="entry name" value="Sugar_transporter_CS"/>
</dbReference>
<evidence type="ECO:0000256" key="3">
    <source>
        <dbReference type="ARBA" id="ARBA00022989"/>
    </source>
</evidence>
<accession>A0ABD0KJ74</accession>
<feature type="transmembrane region" description="Helical" evidence="6">
    <location>
        <begin position="304"/>
        <end position="325"/>
    </location>
</feature>
<proteinExistence type="predicted"/>
<dbReference type="PROSITE" id="PS50850">
    <property type="entry name" value="MFS"/>
    <property type="match status" value="1"/>
</dbReference>
<evidence type="ECO:0000259" key="7">
    <source>
        <dbReference type="PROSITE" id="PS50850"/>
    </source>
</evidence>
<comment type="caution">
    <text evidence="8">The sequence shown here is derived from an EMBL/GenBank/DDBJ whole genome shotgun (WGS) entry which is preliminary data.</text>
</comment>
<dbReference type="SUPFAM" id="SSF103473">
    <property type="entry name" value="MFS general substrate transporter"/>
    <property type="match status" value="1"/>
</dbReference>
<feature type="transmembrane region" description="Helical" evidence="6">
    <location>
        <begin position="181"/>
        <end position="204"/>
    </location>
</feature>
<evidence type="ECO:0000256" key="1">
    <source>
        <dbReference type="ARBA" id="ARBA00004141"/>
    </source>
</evidence>
<evidence type="ECO:0000256" key="6">
    <source>
        <dbReference type="SAM" id="Phobius"/>
    </source>
</evidence>